<dbReference type="GO" id="GO:0016740">
    <property type="term" value="F:transferase activity"/>
    <property type="evidence" value="ECO:0007669"/>
    <property type="project" value="UniProtKB-KW"/>
</dbReference>
<dbReference type="InterPro" id="IPR003673">
    <property type="entry name" value="CoA-Trfase_fam_III"/>
</dbReference>
<dbReference type="Pfam" id="PF02515">
    <property type="entry name" value="CoA_transf_3"/>
    <property type="match status" value="1"/>
</dbReference>
<dbReference type="SUPFAM" id="SSF89796">
    <property type="entry name" value="CoA-transferase family III (CaiB/BaiF)"/>
    <property type="match status" value="1"/>
</dbReference>
<organism evidence="2 3">
    <name type="scientific">Variovorax ginsengisoli</name>
    <dbReference type="NCBI Taxonomy" id="363844"/>
    <lineage>
        <taxon>Bacteria</taxon>
        <taxon>Pseudomonadati</taxon>
        <taxon>Pseudomonadota</taxon>
        <taxon>Betaproteobacteria</taxon>
        <taxon>Burkholderiales</taxon>
        <taxon>Comamonadaceae</taxon>
        <taxon>Variovorax</taxon>
    </lineage>
</organism>
<gene>
    <name evidence="2" type="ORF">Q2T77_29770</name>
</gene>
<evidence type="ECO:0000313" key="2">
    <source>
        <dbReference type="EMBL" id="MDO1536480.1"/>
    </source>
</evidence>
<reference evidence="2" key="1">
    <citation type="submission" date="2023-06" db="EMBL/GenBank/DDBJ databases">
        <authorList>
            <person name="Jiang Y."/>
            <person name="Liu Q."/>
        </authorList>
    </citation>
    <scope>NUCLEOTIDE SEQUENCE</scope>
    <source>
        <strain evidence="2">CGMCC 1.12090</strain>
    </source>
</reference>
<dbReference type="InterPro" id="IPR023606">
    <property type="entry name" value="CoA-Trfase_III_dom_1_sf"/>
</dbReference>
<dbReference type="PANTHER" id="PTHR48207">
    <property type="entry name" value="SUCCINATE--HYDROXYMETHYLGLUTARATE COA-TRANSFERASE"/>
    <property type="match status" value="1"/>
</dbReference>
<dbReference type="RefSeq" id="WP_301814603.1">
    <property type="nucleotide sequence ID" value="NZ_JAUJZH010000028.1"/>
</dbReference>
<keyword evidence="3" id="KW-1185">Reference proteome</keyword>
<sequence length="407" mass="42850">MRPLHGLRVLDLGKVLAGPLCGQHLGELGAEVIKVEPMGTGDDSRAWAPQEKGESAVFLAVNHNKRSLAVDLKTARGREVVQRLAMEADIVIQGFGGGTATRLGVDYDTLALGNPRLIYCEISGYGRSGPMGGEPGYDVMLQAFSGMLGTMGESGGPFARASFSPVDLGTGMNAVAGILAALIERGRTGKGVYLEASLLDTAMSQMGVMAQAYWRSGKLPERMGTAHPALAPYQAFEAGDGFLMVGVGNDAQWGRFCVAAGLERYRDDPRFATNAARVTNFGETVALVAERMRTRTVDAWLDALRAAGVACSPIQTLDQALGHAQMAHRELIVESEHAVLGPVWNMGFPVKFGGQAREASRPAPLLGEHTREILGEVGYSAGAIEGMVGAGVVGAGVVGVAMRRLEA</sequence>
<dbReference type="EC" id="2.8.3.-" evidence="2"/>
<dbReference type="InterPro" id="IPR044855">
    <property type="entry name" value="CoA-Trfase_III_dom3_sf"/>
</dbReference>
<evidence type="ECO:0000256" key="1">
    <source>
        <dbReference type="ARBA" id="ARBA00022679"/>
    </source>
</evidence>
<dbReference type="EMBL" id="JAUKVY010000028">
    <property type="protein sequence ID" value="MDO1536480.1"/>
    <property type="molecule type" value="Genomic_DNA"/>
</dbReference>
<dbReference type="Gene3D" id="3.40.50.10540">
    <property type="entry name" value="Crotonobetainyl-coa:carnitine coa-transferase, domain 1"/>
    <property type="match status" value="1"/>
</dbReference>
<comment type="caution">
    <text evidence="2">The sequence shown here is derived from an EMBL/GenBank/DDBJ whole genome shotgun (WGS) entry which is preliminary data.</text>
</comment>
<dbReference type="PANTHER" id="PTHR48207:SF4">
    <property type="entry name" value="BLL6097 PROTEIN"/>
    <property type="match status" value="1"/>
</dbReference>
<name>A0ABT8SCG1_9BURK</name>
<proteinExistence type="predicted"/>
<evidence type="ECO:0000313" key="3">
    <source>
        <dbReference type="Proteomes" id="UP001169027"/>
    </source>
</evidence>
<dbReference type="Gene3D" id="3.30.1540.10">
    <property type="entry name" value="formyl-coa transferase, domain 3"/>
    <property type="match status" value="1"/>
</dbReference>
<keyword evidence="1 2" id="KW-0808">Transferase</keyword>
<dbReference type="Proteomes" id="UP001169027">
    <property type="component" value="Unassembled WGS sequence"/>
</dbReference>
<accession>A0ABT8SCG1</accession>
<dbReference type="InterPro" id="IPR050483">
    <property type="entry name" value="CoA-transferase_III_domain"/>
</dbReference>
<protein>
    <submittedName>
        <fullName evidence="2">CoA transferase</fullName>
        <ecNumber evidence="2">2.8.3.-</ecNumber>
    </submittedName>
</protein>